<feature type="signal peptide" evidence="1">
    <location>
        <begin position="1"/>
        <end position="17"/>
    </location>
</feature>
<feature type="domain" description="Pyrrolo-quinoline quinone repeat" evidence="3">
    <location>
        <begin position="224"/>
        <end position="305"/>
    </location>
</feature>
<dbReference type="PANTHER" id="PTHR34512">
    <property type="entry name" value="CELL SURFACE PROTEIN"/>
    <property type="match status" value="1"/>
</dbReference>
<evidence type="ECO:0000313" key="5">
    <source>
        <dbReference type="Proteomes" id="UP001151002"/>
    </source>
</evidence>
<keyword evidence="1" id="KW-0732">Signal</keyword>
<keyword evidence="5" id="KW-1185">Reference proteome</keyword>
<protein>
    <submittedName>
        <fullName evidence="4">PQQ-binding-like beta-propeller repeat protein</fullName>
    </submittedName>
</protein>
<evidence type="ECO:0000259" key="2">
    <source>
        <dbReference type="Pfam" id="PF01011"/>
    </source>
</evidence>
<feature type="chain" id="PRO_5046232616" evidence="1">
    <location>
        <begin position="18"/>
        <end position="376"/>
    </location>
</feature>
<dbReference type="PANTHER" id="PTHR34512:SF30">
    <property type="entry name" value="OUTER MEMBRANE PROTEIN ASSEMBLY FACTOR BAMB"/>
    <property type="match status" value="1"/>
</dbReference>
<dbReference type="InterPro" id="IPR018391">
    <property type="entry name" value="PQQ_b-propeller_rpt"/>
</dbReference>
<dbReference type="Pfam" id="PF13360">
    <property type="entry name" value="PQQ_2"/>
    <property type="match status" value="1"/>
</dbReference>
<evidence type="ECO:0000256" key="1">
    <source>
        <dbReference type="SAM" id="SignalP"/>
    </source>
</evidence>
<dbReference type="Proteomes" id="UP001151002">
    <property type="component" value="Unassembled WGS sequence"/>
</dbReference>
<comment type="caution">
    <text evidence="4">The sequence shown here is derived from an EMBL/GenBank/DDBJ whole genome shotgun (WGS) entry which is preliminary data.</text>
</comment>
<evidence type="ECO:0000313" key="4">
    <source>
        <dbReference type="EMBL" id="MCY1139379.1"/>
    </source>
</evidence>
<dbReference type="SUPFAM" id="SSF50998">
    <property type="entry name" value="Quinoprotein alcohol dehydrogenase-like"/>
    <property type="match status" value="1"/>
</dbReference>
<dbReference type="InterPro" id="IPR011047">
    <property type="entry name" value="Quinoprotein_ADH-like_sf"/>
</dbReference>
<dbReference type="InterPro" id="IPR015943">
    <property type="entry name" value="WD40/YVTN_repeat-like_dom_sf"/>
</dbReference>
<dbReference type="InterPro" id="IPR002372">
    <property type="entry name" value="PQQ_rpt_dom"/>
</dbReference>
<dbReference type="SMART" id="SM00564">
    <property type="entry name" value="PQQ"/>
    <property type="match status" value="4"/>
</dbReference>
<dbReference type="Gene3D" id="2.130.10.10">
    <property type="entry name" value="YVTN repeat-like/Quinoprotein amine dehydrogenase"/>
    <property type="match status" value="1"/>
</dbReference>
<dbReference type="RefSeq" id="WP_267563497.1">
    <property type="nucleotide sequence ID" value="NZ_JAPNTZ010000005.1"/>
</dbReference>
<dbReference type="Pfam" id="PF01011">
    <property type="entry name" value="PQQ"/>
    <property type="match status" value="1"/>
</dbReference>
<accession>A0ABT4AYV0</accession>
<name>A0ABT4AYV0_9ACTN</name>
<evidence type="ECO:0000259" key="3">
    <source>
        <dbReference type="Pfam" id="PF13360"/>
    </source>
</evidence>
<reference evidence="4" key="1">
    <citation type="submission" date="2022-11" db="EMBL/GenBank/DDBJ databases">
        <authorList>
            <person name="Somphong A."/>
            <person name="Phongsopitanun W."/>
        </authorList>
    </citation>
    <scope>NUCLEOTIDE SEQUENCE</scope>
    <source>
        <strain evidence="4">Pm04-4</strain>
    </source>
</reference>
<proteinExistence type="predicted"/>
<organism evidence="4 5">
    <name type="scientific">Paractinoplanes pyxinae</name>
    <dbReference type="NCBI Taxonomy" id="2997416"/>
    <lineage>
        <taxon>Bacteria</taxon>
        <taxon>Bacillati</taxon>
        <taxon>Actinomycetota</taxon>
        <taxon>Actinomycetes</taxon>
        <taxon>Micromonosporales</taxon>
        <taxon>Micromonosporaceae</taxon>
        <taxon>Paractinoplanes</taxon>
    </lineage>
</organism>
<dbReference type="EMBL" id="JAPNTZ010000005">
    <property type="protein sequence ID" value="MCY1139379.1"/>
    <property type="molecule type" value="Genomic_DNA"/>
</dbReference>
<gene>
    <name evidence="4" type="ORF">OWR29_15375</name>
</gene>
<sequence length="376" mass="40015">MKLLLAALLALPVPAPAATPTWAQEGYGPGHNFYNPDESVINASSVGRLRPRWAVTTPAKPGTCTFQSAPLASGGRLITTDPGGVTAFAPATGKRLWHWDFRVPHEHFGQLALDGDRAIALTNPCDPTPGRGKAAYLTALDTSTGAQRWRVTMNQFTNIMVIDRGVAVVGNWGGFGDEPDTTTGYRVSDGAQLWRVTGYRLDRGVAAGGRVLLRSSDNKTTRTVSSTTGKLVWAKAQPWASLAASPDGSRFLVSTDGDGVTSVDAATGRVRWSTRHDGALADDGRHVFLPYHETVETYDAISGRLVRVTPTAARGGQPVRAGGLLYLTLEKKPTAVLDARTGRAVATFTGIRQTPVVVGGWLYTSDGTTLRGYTVS</sequence>
<dbReference type="Gene3D" id="2.140.10.10">
    <property type="entry name" value="Quinoprotein alcohol dehydrogenase-like superfamily"/>
    <property type="match status" value="1"/>
</dbReference>
<feature type="domain" description="Pyrrolo-quinoline quinone repeat" evidence="2">
    <location>
        <begin position="29"/>
        <end position="107"/>
    </location>
</feature>